<dbReference type="InterPro" id="IPR052520">
    <property type="entry name" value="ATL_DNA_repair"/>
</dbReference>
<keyword evidence="1" id="KW-0227">DNA damage</keyword>
<dbReference type="PANTHER" id="PTHR42942:SF1">
    <property type="entry name" value="ALKYLTRANSFERASE-LIKE PROTEIN 1"/>
    <property type="match status" value="1"/>
</dbReference>
<dbReference type="InterPro" id="IPR036388">
    <property type="entry name" value="WH-like_DNA-bd_sf"/>
</dbReference>
<evidence type="ECO:0000313" key="4">
    <source>
        <dbReference type="Proteomes" id="UP000198546"/>
    </source>
</evidence>
<dbReference type="CDD" id="cd06445">
    <property type="entry name" value="ATase"/>
    <property type="match status" value="1"/>
</dbReference>
<keyword evidence="4" id="KW-1185">Reference proteome</keyword>
<name>A0A1G7AJH9_9ACTN</name>
<dbReference type="InterPro" id="IPR036217">
    <property type="entry name" value="MethylDNA_cys_MeTrfase_DNAb"/>
</dbReference>
<proteinExistence type="predicted"/>
<reference evidence="3 4" key="1">
    <citation type="submission" date="2016-10" db="EMBL/GenBank/DDBJ databases">
        <authorList>
            <person name="de Groot N.N."/>
        </authorList>
    </citation>
    <scope>NUCLEOTIDE SEQUENCE [LARGE SCALE GENOMIC DNA]</scope>
    <source>
        <strain evidence="3 4">MON 2.2</strain>
    </source>
</reference>
<organism evidence="3 4">
    <name type="scientific">Auraticoccus monumenti</name>
    <dbReference type="NCBI Taxonomy" id="675864"/>
    <lineage>
        <taxon>Bacteria</taxon>
        <taxon>Bacillati</taxon>
        <taxon>Actinomycetota</taxon>
        <taxon>Actinomycetes</taxon>
        <taxon>Propionibacteriales</taxon>
        <taxon>Propionibacteriaceae</taxon>
        <taxon>Auraticoccus</taxon>
    </lineage>
</organism>
<evidence type="ECO:0000259" key="2">
    <source>
        <dbReference type="Pfam" id="PF01035"/>
    </source>
</evidence>
<dbReference type="Proteomes" id="UP000198546">
    <property type="component" value="Chromosome i"/>
</dbReference>
<accession>A0A1G7AJH9</accession>
<dbReference type="Gene3D" id="1.10.10.10">
    <property type="entry name" value="Winged helix-like DNA-binding domain superfamily/Winged helix DNA-binding domain"/>
    <property type="match status" value="1"/>
</dbReference>
<feature type="domain" description="Methylated-DNA-[protein]-cysteine S-methyltransferase DNA binding" evidence="2">
    <location>
        <begin position="22"/>
        <end position="93"/>
    </location>
</feature>
<dbReference type="GO" id="GO:0006281">
    <property type="term" value="P:DNA repair"/>
    <property type="evidence" value="ECO:0007669"/>
    <property type="project" value="InterPro"/>
</dbReference>
<sequence>MQPDEDRGISGQRAPLDADLVEAVLTLVEQVPPGCVVSYGDVAELVERGGPRQVAAIIARHGDGVPWWRVVRADGRLADPVRDRAAPLLVAEGVLVRDGRVDMRAHRWQP</sequence>
<dbReference type="STRING" id="675864.SAMN04489747_2640"/>
<dbReference type="InterPro" id="IPR014048">
    <property type="entry name" value="MethylDNA_cys_MeTrfase_DNA-bd"/>
</dbReference>
<gene>
    <name evidence="3" type="ORF">SAMN04489747_2640</name>
</gene>
<dbReference type="Pfam" id="PF01035">
    <property type="entry name" value="DNA_binding_1"/>
    <property type="match status" value="1"/>
</dbReference>
<dbReference type="SUPFAM" id="SSF46767">
    <property type="entry name" value="Methylated DNA-protein cysteine methyltransferase, C-terminal domain"/>
    <property type="match status" value="1"/>
</dbReference>
<keyword evidence="3" id="KW-0238">DNA-binding</keyword>
<dbReference type="RefSeq" id="WP_231946306.1">
    <property type="nucleotide sequence ID" value="NZ_LT629688.1"/>
</dbReference>
<dbReference type="EMBL" id="LT629688">
    <property type="protein sequence ID" value="SDE14942.1"/>
    <property type="molecule type" value="Genomic_DNA"/>
</dbReference>
<dbReference type="GO" id="GO:0003824">
    <property type="term" value="F:catalytic activity"/>
    <property type="evidence" value="ECO:0007669"/>
    <property type="project" value="InterPro"/>
</dbReference>
<protein>
    <submittedName>
        <fullName evidence="3">Alkylated DNA nucleotide flippase Atl1, participates in nucleotide excision repair, Ada-like DNA-binding domain</fullName>
    </submittedName>
</protein>
<evidence type="ECO:0000313" key="3">
    <source>
        <dbReference type="EMBL" id="SDE14942.1"/>
    </source>
</evidence>
<evidence type="ECO:0000256" key="1">
    <source>
        <dbReference type="ARBA" id="ARBA00022763"/>
    </source>
</evidence>
<dbReference type="AlphaFoldDB" id="A0A1G7AJH9"/>
<dbReference type="GO" id="GO:0003677">
    <property type="term" value="F:DNA binding"/>
    <property type="evidence" value="ECO:0007669"/>
    <property type="project" value="UniProtKB-KW"/>
</dbReference>
<dbReference type="PANTHER" id="PTHR42942">
    <property type="entry name" value="6-O-METHYLGUANINE DNA METHYLTRANSFERASE"/>
    <property type="match status" value="1"/>
</dbReference>